<dbReference type="InterPro" id="IPR025422">
    <property type="entry name" value="TGA_domain"/>
</dbReference>
<gene>
    <name evidence="9" type="ORF">T459_19668</name>
</gene>
<evidence type="ECO:0000256" key="1">
    <source>
        <dbReference type="ARBA" id="ARBA00004123"/>
    </source>
</evidence>
<keyword evidence="3" id="KW-0238">DNA-binding</keyword>
<evidence type="ECO:0000256" key="6">
    <source>
        <dbReference type="ARBA" id="ARBA00023242"/>
    </source>
</evidence>
<proteinExistence type="predicted"/>
<protein>
    <recommendedName>
        <fullName evidence="8">DOG1 domain-containing protein</fullName>
    </recommendedName>
</protein>
<keyword evidence="6" id="KW-0539">Nucleus</keyword>
<dbReference type="PANTHER" id="PTHR45693:SF15">
    <property type="entry name" value="TGACG-SEQUENCE-SPECIFIC DNA-BINDING PROTEIN TGA-2.1"/>
    <property type="match status" value="1"/>
</dbReference>
<feature type="compositionally biased region" description="Basic and acidic residues" evidence="7">
    <location>
        <begin position="194"/>
        <end position="208"/>
    </location>
</feature>
<keyword evidence="10" id="KW-1185">Reference proteome</keyword>
<name>A0A2G2Z2C2_CAPAN</name>
<feature type="region of interest" description="Disordered" evidence="7">
    <location>
        <begin position="185"/>
        <end position="208"/>
    </location>
</feature>
<reference evidence="9 10" key="1">
    <citation type="journal article" date="2014" name="Nat. Genet.">
        <title>Genome sequence of the hot pepper provides insights into the evolution of pungency in Capsicum species.</title>
        <authorList>
            <person name="Kim S."/>
            <person name="Park M."/>
            <person name="Yeom S.I."/>
            <person name="Kim Y.M."/>
            <person name="Lee J.M."/>
            <person name="Lee H.A."/>
            <person name="Seo E."/>
            <person name="Choi J."/>
            <person name="Cheong K."/>
            <person name="Kim K.T."/>
            <person name="Jung K."/>
            <person name="Lee G.W."/>
            <person name="Oh S.K."/>
            <person name="Bae C."/>
            <person name="Kim S.B."/>
            <person name="Lee H.Y."/>
            <person name="Kim S.Y."/>
            <person name="Kim M.S."/>
            <person name="Kang B.C."/>
            <person name="Jo Y.D."/>
            <person name="Yang H.B."/>
            <person name="Jeong H.J."/>
            <person name="Kang W.H."/>
            <person name="Kwon J.K."/>
            <person name="Shin C."/>
            <person name="Lim J.Y."/>
            <person name="Park J.H."/>
            <person name="Huh J.H."/>
            <person name="Kim J.S."/>
            <person name="Kim B.D."/>
            <person name="Cohen O."/>
            <person name="Paran I."/>
            <person name="Suh M.C."/>
            <person name="Lee S.B."/>
            <person name="Kim Y.K."/>
            <person name="Shin Y."/>
            <person name="Noh S.J."/>
            <person name="Park J."/>
            <person name="Seo Y.S."/>
            <person name="Kwon S.Y."/>
            <person name="Kim H.A."/>
            <person name="Park J.M."/>
            <person name="Kim H.J."/>
            <person name="Choi S.B."/>
            <person name="Bosland P.W."/>
            <person name="Reeves G."/>
            <person name="Jo S.H."/>
            <person name="Lee B.W."/>
            <person name="Cho H.T."/>
            <person name="Choi H.S."/>
            <person name="Lee M.S."/>
            <person name="Yu Y."/>
            <person name="Do Choi Y."/>
            <person name="Park B.S."/>
            <person name="van Deynze A."/>
            <person name="Ashrafi H."/>
            <person name="Hill T."/>
            <person name="Kim W.T."/>
            <person name="Pai H.S."/>
            <person name="Ahn H.K."/>
            <person name="Yeam I."/>
            <person name="Giovannoni J.J."/>
            <person name="Rose J.K."/>
            <person name="Sorensen I."/>
            <person name="Lee S.J."/>
            <person name="Kim R.W."/>
            <person name="Choi I.Y."/>
            <person name="Choi B.S."/>
            <person name="Lim J.S."/>
            <person name="Lee Y.H."/>
            <person name="Choi D."/>
        </authorList>
    </citation>
    <scope>NUCLEOTIDE SEQUENCE [LARGE SCALE GENOMIC DNA]</scope>
    <source>
        <strain evidence="10">cv. CM334</strain>
    </source>
</reference>
<sequence length="208" mass="22645">MDLRYPSRPGLGLGRDIIRGSIELTETKRTKKDEIIGKYVGAGKGGKAGTGGKSQKPKAPEPLELRGTLAFDAEYSRWLEEQNKHINELRNAVNSHASDPELLSSVNNVTAYFDEVFKVKGNAAKADFSMSSQECGKPLPSGVLCGMVASAPRNFLRNDVIPIYGIKHLPIFISYSSLLFEPSDAASGPISSMDARRSRDDSDPNDSR</sequence>
<evidence type="ECO:0000256" key="5">
    <source>
        <dbReference type="ARBA" id="ARBA00023163"/>
    </source>
</evidence>
<evidence type="ECO:0000313" key="10">
    <source>
        <dbReference type="Proteomes" id="UP000222542"/>
    </source>
</evidence>
<dbReference type="Gramene" id="PHT76146">
    <property type="protein sequence ID" value="PHT76146"/>
    <property type="gene ID" value="T459_19668"/>
</dbReference>
<dbReference type="AlphaFoldDB" id="A0A2G2Z2C2"/>
<reference evidence="9 10" key="2">
    <citation type="journal article" date="2017" name="Genome Biol.">
        <title>New reference genome sequences of hot pepper reveal the massive evolution of plant disease-resistance genes by retroduplication.</title>
        <authorList>
            <person name="Kim S."/>
            <person name="Park J."/>
            <person name="Yeom S.I."/>
            <person name="Kim Y.M."/>
            <person name="Seo E."/>
            <person name="Kim K.T."/>
            <person name="Kim M.S."/>
            <person name="Lee J.M."/>
            <person name="Cheong K."/>
            <person name="Shin H.S."/>
            <person name="Kim S.B."/>
            <person name="Han K."/>
            <person name="Lee J."/>
            <person name="Park M."/>
            <person name="Lee H.A."/>
            <person name="Lee H.Y."/>
            <person name="Lee Y."/>
            <person name="Oh S."/>
            <person name="Lee J.H."/>
            <person name="Choi E."/>
            <person name="Choi E."/>
            <person name="Lee S.E."/>
            <person name="Jeon J."/>
            <person name="Kim H."/>
            <person name="Choi G."/>
            <person name="Song H."/>
            <person name="Lee J."/>
            <person name="Lee S.C."/>
            <person name="Kwon J.K."/>
            <person name="Lee H.Y."/>
            <person name="Koo N."/>
            <person name="Hong Y."/>
            <person name="Kim R.W."/>
            <person name="Kang W.H."/>
            <person name="Huh J.H."/>
            <person name="Kang B.C."/>
            <person name="Yang T.J."/>
            <person name="Lee Y.H."/>
            <person name="Bennetzen J.L."/>
            <person name="Choi D."/>
        </authorList>
    </citation>
    <scope>NUCLEOTIDE SEQUENCE [LARGE SCALE GENOMIC DNA]</scope>
    <source>
        <strain evidence="10">cv. CM334</strain>
    </source>
</reference>
<comment type="subcellular location">
    <subcellularLocation>
        <location evidence="1">Nucleus</location>
    </subcellularLocation>
</comment>
<evidence type="ECO:0000259" key="8">
    <source>
        <dbReference type="Pfam" id="PF14144"/>
    </source>
</evidence>
<dbReference type="GO" id="GO:0043565">
    <property type="term" value="F:sequence-specific DNA binding"/>
    <property type="evidence" value="ECO:0007669"/>
    <property type="project" value="InterPro"/>
</dbReference>
<keyword evidence="4" id="KW-0010">Activator</keyword>
<dbReference type="STRING" id="4072.A0A2G2Z2C2"/>
<keyword evidence="2" id="KW-0805">Transcription regulation</keyword>
<evidence type="ECO:0000256" key="7">
    <source>
        <dbReference type="SAM" id="MobiDB-lite"/>
    </source>
</evidence>
<organism evidence="9 10">
    <name type="scientific">Capsicum annuum</name>
    <name type="common">Capsicum pepper</name>
    <dbReference type="NCBI Taxonomy" id="4072"/>
    <lineage>
        <taxon>Eukaryota</taxon>
        <taxon>Viridiplantae</taxon>
        <taxon>Streptophyta</taxon>
        <taxon>Embryophyta</taxon>
        <taxon>Tracheophyta</taxon>
        <taxon>Spermatophyta</taxon>
        <taxon>Magnoliopsida</taxon>
        <taxon>eudicotyledons</taxon>
        <taxon>Gunneridae</taxon>
        <taxon>Pentapetalae</taxon>
        <taxon>asterids</taxon>
        <taxon>lamiids</taxon>
        <taxon>Solanales</taxon>
        <taxon>Solanaceae</taxon>
        <taxon>Solanoideae</taxon>
        <taxon>Capsiceae</taxon>
        <taxon>Capsicum</taxon>
    </lineage>
</organism>
<dbReference type="EMBL" id="AYRZ02000007">
    <property type="protein sequence ID" value="PHT76146.1"/>
    <property type="molecule type" value="Genomic_DNA"/>
</dbReference>
<dbReference type="PANTHER" id="PTHR45693">
    <property type="entry name" value="TRANSCRIPTION FACTOR TGA9"/>
    <property type="match status" value="1"/>
</dbReference>
<evidence type="ECO:0000256" key="2">
    <source>
        <dbReference type="ARBA" id="ARBA00023015"/>
    </source>
</evidence>
<feature type="domain" description="DOG1" evidence="8">
    <location>
        <begin position="85"/>
        <end position="129"/>
    </location>
</feature>
<keyword evidence="5" id="KW-0804">Transcription</keyword>
<accession>A0A2G2Z2C2</accession>
<evidence type="ECO:0000256" key="3">
    <source>
        <dbReference type="ARBA" id="ARBA00023125"/>
    </source>
</evidence>
<comment type="caution">
    <text evidence="9">The sequence shown here is derived from an EMBL/GenBank/DDBJ whole genome shotgun (WGS) entry which is preliminary data.</text>
</comment>
<dbReference type="GO" id="GO:0005634">
    <property type="term" value="C:nucleus"/>
    <property type="evidence" value="ECO:0007669"/>
    <property type="project" value="UniProtKB-SubCell"/>
</dbReference>
<evidence type="ECO:0000313" key="9">
    <source>
        <dbReference type="EMBL" id="PHT76146.1"/>
    </source>
</evidence>
<evidence type="ECO:0000256" key="4">
    <source>
        <dbReference type="ARBA" id="ARBA00023159"/>
    </source>
</evidence>
<dbReference type="GO" id="GO:0006351">
    <property type="term" value="P:DNA-templated transcription"/>
    <property type="evidence" value="ECO:0007669"/>
    <property type="project" value="InterPro"/>
</dbReference>
<dbReference type="Pfam" id="PF14144">
    <property type="entry name" value="DOG1"/>
    <property type="match status" value="1"/>
</dbReference>
<dbReference type="Proteomes" id="UP000222542">
    <property type="component" value="Unassembled WGS sequence"/>
</dbReference>